<feature type="compositionally biased region" description="Acidic residues" evidence="1">
    <location>
        <begin position="98"/>
        <end position="107"/>
    </location>
</feature>
<sequence length="138" mass="15784">MDMDAIEVAAKRKDAYWRVTRISRRSVKVTMWKAVDGSISLPSSDSSPPTTTTAAATQWRRLCFAVWRRVQCTSLMRLRNGPVISSRVDAMQGCCNDEEYDDDDDLDQSIPNWPGQASNHNAPTPWHPFSKRRWPQGW</sequence>
<keyword evidence="3" id="KW-1185">Reference proteome</keyword>
<dbReference type="Proteomes" id="UP001497512">
    <property type="component" value="Chromosome 1"/>
</dbReference>
<evidence type="ECO:0000313" key="2">
    <source>
        <dbReference type="EMBL" id="CAK9192333.1"/>
    </source>
</evidence>
<evidence type="ECO:0000256" key="1">
    <source>
        <dbReference type="SAM" id="MobiDB-lite"/>
    </source>
</evidence>
<feature type="compositionally biased region" description="Basic residues" evidence="1">
    <location>
        <begin position="129"/>
        <end position="138"/>
    </location>
</feature>
<evidence type="ECO:0000313" key="3">
    <source>
        <dbReference type="Proteomes" id="UP001497512"/>
    </source>
</evidence>
<gene>
    <name evidence="2" type="ORF">CSSPTR1EN2_LOCUS1838</name>
</gene>
<dbReference type="EMBL" id="OZ019893">
    <property type="protein sequence ID" value="CAK9192333.1"/>
    <property type="molecule type" value="Genomic_DNA"/>
</dbReference>
<organism evidence="2 3">
    <name type="scientific">Sphagnum troendelagicum</name>
    <dbReference type="NCBI Taxonomy" id="128251"/>
    <lineage>
        <taxon>Eukaryota</taxon>
        <taxon>Viridiplantae</taxon>
        <taxon>Streptophyta</taxon>
        <taxon>Embryophyta</taxon>
        <taxon>Bryophyta</taxon>
        <taxon>Sphagnophytina</taxon>
        <taxon>Sphagnopsida</taxon>
        <taxon>Sphagnales</taxon>
        <taxon>Sphagnaceae</taxon>
        <taxon>Sphagnum</taxon>
    </lineage>
</organism>
<protein>
    <submittedName>
        <fullName evidence="2">Uncharacterized protein</fullName>
    </submittedName>
</protein>
<reference evidence="2 3" key="1">
    <citation type="submission" date="2024-02" db="EMBL/GenBank/DDBJ databases">
        <authorList>
            <consortium name="ELIXIR-Norway"/>
            <consortium name="Elixir Norway"/>
        </authorList>
    </citation>
    <scope>NUCLEOTIDE SEQUENCE [LARGE SCALE GENOMIC DNA]</scope>
</reference>
<feature type="compositionally biased region" description="Polar residues" evidence="1">
    <location>
        <begin position="109"/>
        <end position="122"/>
    </location>
</feature>
<accession>A0ABP0TCC3</accession>
<name>A0ABP0TCC3_9BRYO</name>
<feature type="region of interest" description="Disordered" evidence="1">
    <location>
        <begin position="98"/>
        <end position="138"/>
    </location>
</feature>
<proteinExistence type="predicted"/>